<comment type="similarity">
    <text evidence="2">Belongs to the mitoguardin family.</text>
</comment>
<evidence type="ECO:0000313" key="13">
    <source>
        <dbReference type="WBParaSite" id="EN70_4518"/>
    </source>
</evidence>
<evidence type="ECO:0000256" key="8">
    <source>
        <dbReference type="SAM" id="Coils"/>
    </source>
</evidence>
<evidence type="ECO:0000256" key="2">
    <source>
        <dbReference type="ARBA" id="ARBA00008969"/>
    </source>
</evidence>
<name>A0A1I7VNJ7_LOALO</name>
<dbReference type="AlphaFoldDB" id="A0A1I7VNJ7"/>
<dbReference type="InterPro" id="IPR019392">
    <property type="entry name" value="Miga"/>
</dbReference>
<reference evidence="13" key="2">
    <citation type="submission" date="2016-11" db="UniProtKB">
        <authorList>
            <consortium name="WormBaseParasite"/>
        </authorList>
    </citation>
    <scope>IDENTIFICATION</scope>
</reference>
<dbReference type="eggNOG" id="KOG3831">
    <property type="taxonomic scope" value="Eukaryota"/>
</dbReference>
<dbReference type="PANTHER" id="PTHR21508">
    <property type="entry name" value="MITOGUARDIN"/>
    <property type="match status" value="1"/>
</dbReference>
<keyword evidence="7 10" id="KW-0472">Membrane</keyword>
<proteinExistence type="inferred from homology"/>
<feature type="compositionally biased region" description="Basic residues" evidence="9">
    <location>
        <begin position="687"/>
        <end position="698"/>
    </location>
</feature>
<keyword evidence="12" id="KW-1185">Reference proteome</keyword>
<dbReference type="Pfam" id="PF10265">
    <property type="entry name" value="Miga"/>
    <property type="match status" value="1"/>
</dbReference>
<dbReference type="PANTHER" id="PTHR21508:SF5">
    <property type="entry name" value="MITOGUARDIN"/>
    <property type="match status" value="1"/>
</dbReference>
<dbReference type="Proteomes" id="UP000095285">
    <property type="component" value="Unassembled WGS sequence"/>
</dbReference>
<feature type="coiled-coil region" evidence="8">
    <location>
        <begin position="651"/>
        <end position="678"/>
    </location>
</feature>
<organism evidence="12 13">
    <name type="scientific">Loa loa</name>
    <name type="common">Eye worm</name>
    <name type="synonym">Filaria loa</name>
    <dbReference type="NCBI Taxonomy" id="7209"/>
    <lineage>
        <taxon>Eukaryota</taxon>
        <taxon>Metazoa</taxon>
        <taxon>Ecdysozoa</taxon>
        <taxon>Nematoda</taxon>
        <taxon>Chromadorea</taxon>
        <taxon>Rhabditida</taxon>
        <taxon>Spirurina</taxon>
        <taxon>Spiruromorpha</taxon>
        <taxon>Filarioidea</taxon>
        <taxon>Onchocercidae</taxon>
        <taxon>Loa</taxon>
    </lineage>
</organism>
<evidence type="ECO:0000256" key="1">
    <source>
        <dbReference type="ARBA" id="ARBA00004294"/>
    </source>
</evidence>
<evidence type="ECO:0000256" key="4">
    <source>
        <dbReference type="ARBA" id="ARBA00022787"/>
    </source>
</evidence>
<keyword evidence="3 10" id="KW-0812">Transmembrane</keyword>
<protein>
    <submittedName>
        <fullName evidence="13">SURF6 domain-containing protein</fullName>
    </submittedName>
</protein>
<evidence type="ECO:0000256" key="6">
    <source>
        <dbReference type="ARBA" id="ARBA00023128"/>
    </source>
</evidence>
<keyword evidence="6" id="KW-0496">Mitochondrion</keyword>
<feature type="region of interest" description="Disordered" evidence="9">
    <location>
        <begin position="687"/>
        <end position="729"/>
    </location>
</feature>
<reference evidence="12" key="1">
    <citation type="submission" date="2012-04" db="EMBL/GenBank/DDBJ databases">
        <title>The Genome Sequence of Loa loa.</title>
        <authorList>
            <consortium name="The Broad Institute Genome Sequencing Platform"/>
            <consortium name="Broad Institute Genome Sequencing Center for Infectious Disease"/>
            <person name="Nutman T.B."/>
            <person name="Fink D.L."/>
            <person name="Russ C."/>
            <person name="Young S."/>
            <person name="Zeng Q."/>
            <person name="Gargeya S."/>
            <person name="Alvarado L."/>
            <person name="Berlin A."/>
            <person name="Chapman S.B."/>
            <person name="Chen Z."/>
            <person name="Freedman E."/>
            <person name="Gellesch M."/>
            <person name="Goldberg J."/>
            <person name="Griggs A."/>
            <person name="Gujja S."/>
            <person name="Heilman E.R."/>
            <person name="Heiman D."/>
            <person name="Howarth C."/>
            <person name="Mehta T."/>
            <person name="Neiman D."/>
            <person name="Pearson M."/>
            <person name="Roberts A."/>
            <person name="Saif S."/>
            <person name="Shea T."/>
            <person name="Shenoy N."/>
            <person name="Sisk P."/>
            <person name="Stolte C."/>
            <person name="Sykes S."/>
            <person name="White J."/>
            <person name="Yandava C."/>
            <person name="Haas B."/>
            <person name="Henn M.R."/>
            <person name="Nusbaum C."/>
            <person name="Birren B."/>
        </authorList>
    </citation>
    <scope>NUCLEOTIDE SEQUENCE [LARGE SCALE GENOMIC DNA]</scope>
</reference>
<dbReference type="GO" id="GO:0005741">
    <property type="term" value="C:mitochondrial outer membrane"/>
    <property type="evidence" value="ECO:0007669"/>
    <property type="project" value="UniProtKB-SubCell"/>
</dbReference>
<evidence type="ECO:0000313" key="12">
    <source>
        <dbReference type="Proteomes" id="UP000095285"/>
    </source>
</evidence>
<accession>A0A1I7VNJ7</accession>
<dbReference type="GO" id="GO:0008053">
    <property type="term" value="P:mitochondrial fusion"/>
    <property type="evidence" value="ECO:0007669"/>
    <property type="project" value="InterPro"/>
</dbReference>
<evidence type="ECO:0000256" key="5">
    <source>
        <dbReference type="ARBA" id="ARBA00022989"/>
    </source>
</evidence>
<evidence type="ECO:0000256" key="10">
    <source>
        <dbReference type="SAM" id="Phobius"/>
    </source>
</evidence>
<feature type="domain" description="Ribosomal RNA-processing protein 14/surfeit locus protein 6 C-terminal" evidence="11">
    <location>
        <begin position="682"/>
        <end position="876"/>
    </location>
</feature>
<evidence type="ECO:0000256" key="3">
    <source>
        <dbReference type="ARBA" id="ARBA00022692"/>
    </source>
</evidence>
<keyword evidence="4" id="KW-1000">Mitochondrion outer membrane</keyword>
<comment type="subcellular location">
    <subcellularLocation>
        <location evidence="1">Mitochondrion outer membrane</location>
    </subcellularLocation>
</comment>
<sequence>MHLSQLRISSSYFTFRRATVIAGLGIGVGAAVIGYFYVKGFWRSLRRSDSEEYNDATENLPNGLVVPQIRIGRTRGAPSVGSLQRNSSRSGNIPPAESDLICSLQSVQEILQRVERAATALDLIKNRSEKDCKRADLLSSVVDRLRILETDIIRLVQEGGYEKEILPSDETFWSTGGSQRAGTLSVLSDDSFWSTYEELPLSIDDADVLMREPLNLDRDVLHFYQEGVAAVKTGEVNYRKLRTEFCCCEDDDDFKAKVWCIRQAFTEILSDEHNRVWLSQAGRQLIADLLRHASKDPSPFYLAYDAMMEYLNETQHMDIVDRELKQRGVPELGFWDVVLDYILIDAFEDLSRPPSAVLAVTRNVFLSQAMKESTLITVIWSMLKAKRARLTVARGFISHFYDISEAASPSITLGFLGTDEHLRELYYYFKEQICSFIVDIFNVKKVRYTSLKDLAEDIRLILETPAMLSKESRQKVLEKCMEIDKIIKSNIDLIPIGNWQFDDETIEELREQKHRIVDEHLTGEQKQKLSKASKQRLAREIGVNCRTITDVLDWMAKNRGNTKPNKPVTISKAMRKQNKIKNMNPQTSKSVDPEASDADIPTTAAVLSGSSLNGMAYDNDNRKRVRDNITGDIESNSSFSATSIVAPVDALEGRKLALKKLQEKLEQFRAKRRGKMTAYQYEEKRKLKRRMSKLKMKERRTVAKQQIKNSKLPSDEAVPNKRQKLERESKPCGMEKKDDKLIFSKFDFIVRDGKQKETKKEKRDKFTGKDYKRLLEKAEKREERLEQIRSRNPEKALRIEKNIQWKKALSRVEGQKVKDDPELLKKSLKKKEKMKEWRKKKWANRVEHTLQMQTRRQEKRSANIQARKDIVKKKKIQKARKRGRIL</sequence>
<dbReference type="InterPro" id="IPR029190">
    <property type="entry name" value="Rrp14/SURF6_C"/>
</dbReference>
<evidence type="ECO:0000256" key="9">
    <source>
        <dbReference type="SAM" id="MobiDB-lite"/>
    </source>
</evidence>
<keyword evidence="8" id="KW-0175">Coiled coil</keyword>
<feature type="transmembrane region" description="Helical" evidence="10">
    <location>
        <begin position="20"/>
        <end position="38"/>
    </location>
</feature>
<keyword evidence="5 10" id="KW-1133">Transmembrane helix</keyword>
<evidence type="ECO:0000256" key="7">
    <source>
        <dbReference type="ARBA" id="ARBA00023136"/>
    </source>
</evidence>
<feature type="compositionally biased region" description="Polar residues" evidence="9">
    <location>
        <begin position="703"/>
        <end position="712"/>
    </location>
</feature>
<dbReference type="Pfam" id="PF04935">
    <property type="entry name" value="SURF6"/>
    <property type="match status" value="1"/>
</dbReference>
<dbReference type="STRING" id="7209.A0A1I7VNJ7"/>
<dbReference type="WBParaSite" id="EN70_4518">
    <property type="protein sequence ID" value="EN70_4518"/>
    <property type="gene ID" value="EN70_4518"/>
</dbReference>
<evidence type="ECO:0000259" key="11">
    <source>
        <dbReference type="Pfam" id="PF04935"/>
    </source>
</evidence>